<evidence type="ECO:0000256" key="1">
    <source>
        <dbReference type="SAM" id="Phobius"/>
    </source>
</evidence>
<dbReference type="EMBL" id="CP098827">
    <property type="protein sequence ID" value="XBO70331.1"/>
    <property type="molecule type" value="Genomic_DNA"/>
</dbReference>
<name>A0AAU7KF65_9GAMM</name>
<dbReference type="InterPro" id="IPR009936">
    <property type="entry name" value="DUF1468"/>
</dbReference>
<dbReference type="Pfam" id="PF07331">
    <property type="entry name" value="TctB"/>
    <property type="match status" value="1"/>
</dbReference>
<keyword evidence="1" id="KW-1133">Transmembrane helix</keyword>
<dbReference type="AlphaFoldDB" id="A0AAU7KF65"/>
<feature type="domain" description="DUF1468" evidence="2">
    <location>
        <begin position="9"/>
        <end position="140"/>
    </location>
</feature>
<dbReference type="RefSeq" id="WP_045991090.1">
    <property type="nucleotide sequence ID" value="NZ_CP098827.1"/>
</dbReference>
<proteinExistence type="predicted"/>
<keyword evidence="1" id="KW-0812">Transmembrane</keyword>
<feature type="transmembrane region" description="Helical" evidence="1">
    <location>
        <begin position="40"/>
        <end position="59"/>
    </location>
</feature>
<reference evidence="3" key="1">
    <citation type="submission" date="2022-06" db="EMBL/GenBank/DDBJ databases">
        <title>A novel DMS-producing enzyme.</title>
        <authorList>
            <person name="Zhang Y."/>
        </authorList>
    </citation>
    <scope>NUCLEOTIDE SEQUENCE</scope>
    <source>
        <strain evidence="3">RT37</strain>
    </source>
</reference>
<sequence>MSIAADRCLGIALMGLAAFTAVNALSLEVPFSYDPVGPKAFPLGLSILLGLLSLVLVIRPGENGHWPDKRLGLRLIGVLVLLLVYAVLFPRLGFLLSSMLVIAALAWLFEASPLKAVATGVLMALGGQWLFTHGLGIGLPGLPW</sequence>
<accession>A0AAU7KF65</accession>
<feature type="transmembrane region" description="Helical" evidence="1">
    <location>
        <begin position="71"/>
        <end position="88"/>
    </location>
</feature>
<feature type="transmembrane region" description="Helical" evidence="1">
    <location>
        <begin position="94"/>
        <end position="109"/>
    </location>
</feature>
<keyword evidence="1" id="KW-0472">Membrane</keyword>
<protein>
    <submittedName>
        <fullName evidence="3">Tripartite tricarboxylate transporter TctB family protein</fullName>
    </submittedName>
</protein>
<organism evidence="3">
    <name type="scientific">Halomonas sp. RT37</name>
    <dbReference type="NCBI Taxonomy" id="2950872"/>
    <lineage>
        <taxon>Bacteria</taxon>
        <taxon>Pseudomonadati</taxon>
        <taxon>Pseudomonadota</taxon>
        <taxon>Gammaproteobacteria</taxon>
        <taxon>Oceanospirillales</taxon>
        <taxon>Halomonadaceae</taxon>
        <taxon>Halomonas</taxon>
    </lineage>
</organism>
<gene>
    <name evidence="3" type="ORF">NFG58_17195</name>
</gene>
<feature type="transmembrane region" description="Helical" evidence="1">
    <location>
        <begin position="116"/>
        <end position="139"/>
    </location>
</feature>
<evidence type="ECO:0000259" key="2">
    <source>
        <dbReference type="Pfam" id="PF07331"/>
    </source>
</evidence>
<evidence type="ECO:0000313" key="3">
    <source>
        <dbReference type="EMBL" id="XBO70331.1"/>
    </source>
</evidence>